<evidence type="ECO:0000256" key="2">
    <source>
        <dbReference type="ARBA" id="ARBA00004709"/>
    </source>
</evidence>
<evidence type="ECO:0000256" key="4">
    <source>
        <dbReference type="ARBA" id="ARBA00012579"/>
    </source>
</evidence>
<feature type="site" description="Transition state stabilizer" evidence="8">
    <location>
        <position position="133"/>
    </location>
</feature>
<evidence type="ECO:0000313" key="11">
    <source>
        <dbReference type="EMBL" id="QZO00378.1"/>
    </source>
</evidence>
<dbReference type="Pfam" id="PF02542">
    <property type="entry name" value="YgbB"/>
    <property type="match status" value="1"/>
</dbReference>
<feature type="binding site" evidence="8">
    <location>
        <begin position="34"/>
        <end position="35"/>
    </location>
    <ligand>
        <name>4-CDP-2-C-methyl-D-erythritol 2-phosphate</name>
        <dbReference type="ChEBI" id="CHEBI:57919"/>
    </ligand>
</feature>
<gene>
    <name evidence="8 11" type="primary">ispF</name>
    <name evidence="11" type="ORF">K6K41_00945</name>
</gene>
<proteinExistence type="inferred from homology"/>
<evidence type="ECO:0000313" key="12">
    <source>
        <dbReference type="Proteomes" id="UP000825701"/>
    </source>
</evidence>
<protein>
    <recommendedName>
        <fullName evidence="4 8">2-C-methyl-D-erythritol 2,4-cyclodiphosphate synthase</fullName>
        <shortName evidence="8">MECDP-synthase</shortName>
        <shortName evidence="8">MECPP-synthase</shortName>
        <shortName evidence="8">MECPS</shortName>
        <ecNumber evidence="4 8">4.6.1.12</ecNumber>
    </recommendedName>
</protein>
<dbReference type="PANTHER" id="PTHR43181:SF1">
    <property type="entry name" value="2-C-METHYL-D-ERYTHRITOL 2,4-CYCLODIPHOSPHATE SYNTHASE, CHLOROPLASTIC"/>
    <property type="match status" value="1"/>
</dbReference>
<evidence type="ECO:0000256" key="7">
    <source>
        <dbReference type="ARBA" id="ARBA00023239"/>
    </source>
</evidence>
<dbReference type="Gene3D" id="3.30.1330.50">
    <property type="entry name" value="2-C-methyl-D-erythritol 2,4-cyclodiphosphate synthase"/>
    <property type="match status" value="1"/>
</dbReference>
<keyword evidence="12" id="KW-1185">Reference proteome</keyword>
<feature type="binding site" evidence="8">
    <location>
        <begin position="56"/>
        <end position="58"/>
    </location>
    <ligand>
        <name>4-CDP-2-C-methyl-D-erythritol 2-phosphate</name>
        <dbReference type="ChEBI" id="CHEBI:57919"/>
    </ligand>
</feature>
<comment type="caution">
    <text evidence="8">Lacks conserved residue(s) required for the propagation of feature annotation.</text>
</comment>
<dbReference type="HAMAP" id="MF_00107">
    <property type="entry name" value="IspF"/>
    <property type="match status" value="1"/>
</dbReference>
<dbReference type="PROSITE" id="PS01350">
    <property type="entry name" value="ISPF"/>
    <property type="match status" value="1"/>
</dbReference>
<dbReference type="PANTHER" id="PTHR43181">
    <property type="entry name" value="2-C-METHYL-D-ERYTHRITOL 2,4-CYCLODIPHOSPHATE SYNTHASE, CHLOROPLASTIC"/>
    <property type="match status" value="1"/>
</dbReference>
<reference evidence="11" key="1">
    <citation type="submission" date="2021-08" db="EMBL/GenBank/DDBJ databases">
        <authorList>
            <person name="Zhang H."/>
            <person name="Xu M."/>
            <person name="Yu Z."/>
            <person name="Yang L."/>
            <person name="Cai Y."/>
        </authorList>
    </citation>
    <scope>NUCLEOTIDE SEQUENCE</scope>
    <source>
        <strain evidence="11">CHL1</strain>
    </source>
</reference>
<evidence type="ECO:0000256" key="5">
    <source>
        <dbReference type="ARBA" id="ARBA00022723"/>
    </source>
</evidence>
<dbReference type="GO" id="GO:0016114">
    <property type="term" value="P:terpenoid biosynthetic process"/>
    <property type="evidence" value="ECO:0007669"/>
    <property type="project" value="InterPro"/>
</dbReference>
<keyword evidence="5 8" id="KW-0479">Metal-binding</keyword>
<evidence type="ECO:0000256" key="1">
    <source>
        <dbReference type="ARBA" id="ARBA00000200"/>
    </source>
</evidence>
<dbReference type="KEGG" id="cmet:K6K41_00945"/>
<comment type="cofactor">
    <cofactor evidence="8">
        <name>a divalent metal cation</name>
        <dbReference type="ChEBI" id="CHEBI:60240"/>
    </cofactor>
    <text evidence="8">Binds 1 divalent metal cation per subunit.</text>
</comment>
<dbReference type="GO" id="GO:0046872">
    <property type="term" value="F:metal ion binding"/>
    <property type="evidence" value="ECO:0007669"/>
    <property type="project" value="UniProtKB-KW"/>
</dbReference>
<dbReference type="CDD" id="cd00554">
    <property type="entry name" value="MECDP_synthase"/>
    <property type="match status" value="1"/>
</dbReference>
<feature type="binding site" evidence="8">
    <location>
        <position position="142"/>
    </location>
    <ligand>
        <name>4-CDP-2-C-methyl-D-erythritol 2-phosphate</name>
        <dbReference type="ChEBI" id="CHEBI:57919"/>
    </ligand>
</feature>
<comment type="catalytic activity">
    <reaction evidence="1 8 9">
        <text>4-CDP-2-C-methyl-D-erythritol 2-phosphate = 2-C-methyl-D-erythritol 2,4-cyclic diphosphate + CMP</text>
        <dbReference type="Rhea" id="RHEA:23864"/>
        <dbReference type="ChEBI" id="CHEBI:57919"/>
        <dbReference type="ChEBI" id="CHEBI:58483"/>
        <dbReference type="ChEBI" id="CHEBI:60377"/>
        <dbReference type="EC" id="4.6.1.12"/>
    </reaction>
</comment>
<evidence type="ECO:0000259" key="10">
    <source>
        <dbReference type="Pfam" id="PF02542"/>
    </source>
</evidence>
<evidence type="ECO:0000256" key="8">
    <source>
        <dbReference type="HAMAP-Rule" id="MF_00107"/>
    </source>
</evidence>
<dbReference type="GO" id="GO:0008685">
    <property type="term" value="F:2-C-methyl-D-erythritol 2,4-cyclodiphosphate synthase activity"/>
    <property type="evidence" value="ECO:0007669"/>
    <property type="project" value="UniProtKB-UniRule"/>
</dbReference>
<dbReference type="AlphaFoldDB" id="A0A9E6UI29"/>
<dbReference type="EC" id="4.6.1.12" evidence="4 8"/>
<keyword evidence="7 8" id="KW-0456">Lyase</keyword>
<dbReference type="SUPFAM" id="SSF69765">
    <property type="entry name" value="IpsF-like"/>
    <property type="match status" value="1"/>
</dbReference>
<evidence type="ECO:0000256" key="6">
    <source>
        <dbReference type="ARBA" id="ARBA00023229"/>
    </source>
</evidence>
<evidence type="ECO:0000256" key="9">
    <source>
        <dbReference type="RuleBase" id="RU004395"/>
    </source>
</evidence>
<name>A0A9E6UI29_9HYPH</name>
<organism evidence="11 12">
    <name type="scientific">Chenggangzhangella methanolivorans</name>
    <dbReference type="NCBI Taxonomy" id="1437009"/>
    <lineage>
        <taxon>Bacteria</taxon>
        <taxon>Pseudomonadati</taxon>
        <taxon>Pseudomonadota</taxon>
        <taxon>Alphaproteobacteria</taxon>
        <taxon>Hyphomicrobiales</taxon>
        <taxon>Methylopilaceae</taxon>
        <taxon>Chenggangzhangella</taxon>
    </lineage>
</organism>
<comment type="pathway">
    <text evidence="2 8">Isoprenoid biosynthesis; isopentenyl diphosphate biosynthesis via DXP pathway; isopentenyl diphosphate from 1-deoxy-D-xylulose 5-phosphate: step 4/6.</text>
</comment>
<comment type="function">
    <text evidence="8">Involved in the biosynthesis of isopentenyl diphosphate (IPP) and dimethylallyl diphosphate (DMAPP), two major building blocks of isoprenoid compounds. Catalyzes the conversion of 4-diphosphocytidyl-2-C-methyl-D-erythritol 2-phosphate (CDP-ME2P) to 2-C-methyl-D-erythritol 2,4-cyclodiphosphate (ME-CPP) with a corresponding release of cytidine 5-monophosphate (CMP).</text>
</comment>
<accession>A0A9E6UI29</accession>
<dbReference type="InterPro" id="IPR003526">
    <property type="entry name" value="MECDP_synthase"/>
</dbReference>
<feature type="binding site" evidence="8">
    <location>
        <begin position="8"/>
        <end position="10"/>
    </location>
    <ligand>
        <name>4-CDP-2-C-methyl-D-erythritol 2-phosphate</name>
        <dbReference type="ChEBI" id="CHEBI:57919"/>
    </ligand>
</feature>
<feature type="binding site" evidence="8">
    <location>
        <position position="139"/>
    </location>
    <ligand>
        <name>4-CDP-2-C-methyl-D-erythritol 2-phosphate</name>
        <dbReference type="ChEBI" id="CHEBI:57919"/>
    </ligand>
</feature>
<feature type="site" description="Transition state stabilizer" evidence="8">
    <location>
        <position position="34"/>
    </location>
</feature>
<dbReference type="EMBL" id="CP081869">
    <property type="protein sequence ID" value="QZO00378.1"/>
    <property type="molecule type" value="Genomic_DNA"/>
</dbReference>
<comment type="similarity">
    <text evidence="3 8 9">Belongs to the IspF family.</text>
</comment>
<feature type="binding site" evidence="8">
    <location>
        <position position="42"/>
    </location>
    <ligand>
        <name>a divalent metal cation</name>
        <dbReference type="ChEBI" id="CHEBI:60240"/>
    </ligand>
</feature>
<dbReference type="InterPro" id="IPR036571">
    <property type="entry name" value="MECDP_synthase_sf"/>
</dbReference>
<feature type="binding site" evidence="8">
    <location>
        <position position="8"/>
    </location>
    <ligand>
        <name>a divalent metal cation</name>
        <dbReference type="ChEBI" id="CHEBI:60240"/>
    </ligand>
</feature>
<dbReference type="GO" id="GO:0019288">
    <property type="term" value="P:isopentenyl diphosphate biosynthetic process, methylerythritol 4-phosphate pathway"/>
    <property type="evidence" value="ECO:0007669"/>
    <property type="project" value="UniProtKB-UniRule"/>
</dbReference>
<dbReference type="InterPro" id="IPR020555">
    <property type="entry name" value="MECDP_synthase_CS"/>
</dbReference>
<keyword evidence="6 8" id="KW-0414">Isoprene biosynthesis</keyword>
<evidence type="ECO:0000256" key="3">
    <source>
        <dbReference type="ARBA" id="ARBA00008480"/>
    </source>
</evidence>
<dbReference type="NCBIfam" id="TIGR00151">
    <property type="entry name" value="ispF"/>
    <property type="match status" value="1"/>
</dbReference>
<dbReference type="Proteomes" id="UP000825701">
    <property type="component" value="Chromosome"/>
</dbReference>
<feature type="domain" description="2-C-methyl-D-erythritol 2,4-cyclodiphosphate synthase" evidence="10">
    <location>
        <begin position="1"/>
        <end position="154"/>
    </location>
</feature>
<comment type="subunit">
    <text evidence="8">Homotrimer.</text>
</comment>
<feature type="binding site" evidence="8">
    <location>
        <position position="10"/>
    </location>
    <ligand>
        <name>a divalent metal cation</name>
        <dbReference type="ChEBI" id="CHEBI:60240"/>
    </ligand>
</feature>
<feature type="binding site" evidence="8">
    <location>
        <begin position="132"/>
        <end position="135"/>
    </location>
    <ligand>
        <name>4-CDP-2-C-methyl-D-erythritol 2-phosphate</name>
        <dbReference type="ChEBI" id="CHEBI:57919"/>
    </ligand>
</feature>
<sequence>MRTGSGFDVHAFADGDHVTLCGVKVPHDFGLSGHSDADVALHAVTDAILGALGDGDIGAHFPPSDQRWKGQDSALFLEDAVARVRAAGGVVAHLDVTIIGEAPKVGPHREAMRVRLAEIAGVAVGRVGVKATTTERLGFAGRREGLAALASATIRLPFRDLLR</sequence>